<dbReference type="Pfam" id="PF23356">
    <property type="entry name" value="TPR_PEP5_VPS11"/>
    <property type="match status" value="2"/>
</dbReference>
<dbReference type="SUPFAM" id="SSF57850">
    <property type="entry name" value="RING/U-box"/>
    <property type="match status" value="1"/>
</dbReference>
<feature type="compositionally biased region" description="Polar residues" evidence="11">
    <location>
        <begin position="736"/>
        <end position="751"/>
    </location>
</feature>
<dbReference type="GO" id="GO:0030897">
    <property type="term" value="C:HOPS complex"/>
    <property type="evidence" value="ECO:0007669"/>
    <property type="project" value="TreeGrafter"/>
</dbReference>
<dbReference type="InterPro" id="IPR000547">
    <property type="entry name" value="Clathrin_H-chain/VPS_repeat"/>
</dbReference>
<dbReference type="InterPro" id="IPR057308">
    <property type="entry name" value="CHCR_PEP5_VPS11"/>
</dbReference>
<dbReference type="Pfam" id="PF17122">
    <property type="entry name" value="zf-C3H2C3"/>
    <property type="match status" value="1"/>
</dbReference>
<dbReference type="GO" id="GO:0007032">
    <property type="term" value="P:endosome organization"/>
    <property type="evidence" value="ECO:0007669"/>
    <property type="project" value="TreeGrafter"/>
</dbReference>
<dbReference type="GO" id="GO:0048284">
    <property type="term" value="P:organelle fusion"/>
    <property type="evidence" value="ECO:0007669"/>
    <property type="project" value="TreeGrafter"/>
</dbReference>
<dbReference type="AlphaFoldDB" id="A0A0D0CHN8"/>
<keyword evidence="6" id="KW-0653">Protein transport</keyword>
<dbReference type="GO" id="GO:0005768">
    <property type="term" value="C:endosome"/>
    <property type="evidence" value="ECO:0007669"/>
    <property type="project" value="TreeGrafter"/>
</dbReference>
<dbReference type="Pfam" id="PF12451">
    <property type="entry name" value="VPS11_C"/>
    <property type="match status" value="1"/>
</dbReference>
<dbReference type="GO" id="GO:0007033">
    <property type="term" value="P:vacuole organization"/>
    <property type="evidence" value="ECO:0007669"/>
    <property type="project" value="TreeGrafter"/>
</dbReference>
<dbReference type="PROSITE" id="PS50236">
    <property type="entry name" value="CHCR"/>
    <property type="match status" value="1"/>
</dbReference>
<feature type="domain" description="RING-type" evidence="12">
    <location>
        <begin position="1037"/>
        <end position="1073"/>
    </location>
</feature>
<evidence type="ECO:0000256" key="9">
    <source>
        <dbReference type="PROSITE-ProRule" id="PRU00175"/>
    </source>
</evidence>
<dbReference type="GO" id="GO:0006886">
    <property type="term" value="P:intracellular protein transport"/>
    <property type="evidence" value="ECO:0007669"/>
    <property type="project" value="UniProtKB-UniRule"/>
</dbReference>
<reference evidence="14" key="2">
    <citation type="submission" date="2015-01" db="EMBL/GenBank/DDBJ databases">
        <title>Evolutionary Origins and Diversification of the Mycorrhizal Mutualists.</title>
        <authorList>
            <consortium name="DOE Joint Genome Institute"/>
            <consortium name="Mycorrhizal Genomics Consortium"/>
            <person name="Kohler A."/>
            <person name="Kuo A."/>
            <person name="Nagy L.G."/>
            <person name="Floudas D."/>
            <person name="Copeland A."/>
            <person name="Barry K.W."/>
            <person name="Cichocki N."/>
            <person name="Veneault-Fourrey C."/>
            <person name="LaButti K."/>
            <person name="Lindquist E.A."/>
            <person name="Lipzen A."/>
            <person name="Lundell T."/>
            <person name="Morin E."/>
            <person name="Murat C."/>
            <person name="Riley R."/>
            <person name="Ohm R."/>
            <person name="Sun H."/>
            <person name="Tunlid A."/>
            <person name="Henrissat B."/>
            <person name="Grigoriev I.V."/>
            <person name="Hibbett D.S."/>
            <person name="Martin F."/>
        </authorList>
    </citation>
    <scope>NUCLEOTIDE SEQUENCE [LARGE SCALE GENOMIC DNA]</scope>
    <source>
        <strain evidence="14">Ve08.2h10</strain>
    </source>
</reference>
<name>A0A0D0CHN8_9AGAM</name>
<dbReference type="FunCoup" id="A0A0D0CHN8">
    <property type="interactions" value="239"/>
</dbReference>
<dbReference type="STRING" id="930991.A0A0D0CHN8"/>
<dbReference type="GO" id="GO:0030674">
    <property type="term" value="F:protein-macromolecule adaptor activity"/>
    <property type="evidence" value="ECO:0007669"/>
    <property type="project" value="TreeGrafter"/>
</dbReference>
<comment type="subcellular location">
    <subcellularLocation>
        <location evidence="8">Endomembrane system</location>
        <topology evidence="8">Peripheral membrane protein</topology>
        <orientation evidence="8">Cytoplasmic side</orientation>
    </subcellularLocation>
</comment>
<dbReference type="PIRSF" id="PIRSF007860">
    <property type="entry name" value="VPS11"/>
    <property type="match status" value="1"/>
</dbReference>
<feature type="region of interest" description="Disordered" evidence="11">
    <location>
        <begin position="731"/>
        <end position="764"/>
    </location>
</feature>
<evidence type="ECO:0000256" key="10">
    <source>
        <dbReference type="PROSITE-ProRule" id="PRU01006"/>
    </source>
</evidence>
<keyword evidence="4 9" id="KW-0863">Zinc-finger</keyword>
<dbReference type="CDD" id="cd16688">
    <property type="entry name" value="RING-H2_Vps11"/>
    <property type="match status" value="1"/>
</dbReference>
<dbReference type="GO" id="GO:0006904">
    <property type="term" value="P:vesicle docking involved in exocytosis"/>
    <property type="evidence" value="ECO:0007669"/>
    <property type="project" value="TreeGrafter"/>
</dbReference>
<evidence type="ECO:0000259" key="12">
    <source>
        <dbReference type="PROSITE" id="PS50089"/>
    </source>
</evidence>
<organism evidence="13 14">
    <name type="scientific">Paxillus rubicundulus Ve08.2h10</name>
    <dbReference type="NCBI Taxonomy" id="930991"/>
    <lineage>
        <taxon>Eukaryota</taxon>
        <taxon>Fungi</taxon>
        <taxon>Dikarya</taxon>
        <taxon>Basidiomycota</taxon>
        <taxon>Agaricomycotina</taxon>
        <taxon>Agaricomycetes</taxon>
        <taxon>Agaricomycetidae</taxon>
        <taxon>Boletales</taxon>
        <taxon>Paxilineae</taxon>
        <taxon>Paxillaceae</taxon>
        <taxon>Paxillus</taxon>
    </lineage>
</organism>
<dbReference type="InterPro" id="IPR024763">
    <property type="entry name" value="VPS11_C"/>
</dbReference>
<dbReference type="PANTHER" id="PTHR23323:SF24">
    <property type="entry name" value="VACUOLAR PROTEIN SORTING-ASSOCIATED PROTEIN 11 HOMOLOG"/>
    <property type="match status" value="1"/>
</dbReference>
<dbReference type="OrthoDB" id="26184at2759"/>
<dbReference type="EMBL" id="KN825659">
    <property type="protein sequence ID" value="KIK82222.1"/>
    <property type="molecule type" value="Genomic_DNA"/>
</dbReference>
<dbReference type="GO" id="GO:0008270">
    <property type="term" value="F:zinc ion binding"/>
    <property type="evidence" value="ECO:0007669"/>
    <property type="project" value="UniProtKB-KW"/>
</dbReference>
<sequence length="1127" mass="121728">MAATAVAMRQFTFFDVEPVKDIHDSASSPELFKSATEISTMFSSSHGLLVADIHGSVHCLNQTFVSVASWIAYTGGRVTHMVERKGILVTAGEEDGVRSSIMKIWDLGKTDNRTGGPALLRTAKVQPAGKPHPVTTLALTQTLSFLAVGLADGTVLLYRHLDQSLSSGSSSSPVPKPRVIHKIPTEPVTFLGFTGAPASASTDALIAGVVAGPSPASVSASDPPHTLTLIIITTSSTYAYSIQPRPSSPASFLVDEIGAGLRCACVDWKERWVVLGRDEAVVGVGSGGRSGVVSYEGPKLSLHTHLNYVVMVLPASTLAPPPSTPLALVPATGTSTSRQRKLTTDTASLSNVPFSKSGNAIDPDAARVVLVDMENKLVAYSGVFEQGVRDVVSGWGCVYVLCNDGKLTRLSEKPTSTKLALLYEKHLYTLALSLAHTQNLDTTDVHLHHGDYMYDKGDYEGAMKEYLRTIGSVRGSYVVRKFLTANLTPLLTIYLQELHAHGLANAEHTTLLLNTYAKVGDIAKVDAFVRSEGRVVGPMGMSGEAKAPGEGTSREPPFDLDTAIRVCRQAGFFEHAAYLAKRWGRHEDYLRVVVEDIGAGGADVKGERQEGTEKERIENGYKEALNYLREVGGAAAESNLARYGRALLHHLPNQTTQLLIDLCTITGPLPPASSVSPSNVQIQTAAAPSYLSYLALSRAPVVPPTLSGGEAGKKTDSQDKGEDIATALAAAPGAQPSVSQTPSAGATSQSQHLPGPHAPPGRPTPTLFFAHFVDHPGCFMTLLETVAERRWGQTLDGVVILESGAGAREDEEAEKNRSGCELYLTDGTADADAERAIPYGQHKAIRLLHATHIPYDLMHALVLCSSHEYTPGLVLLWEKMGMYEDVLRFWMERHNSGIGVSDPSASTEPTPSTQVISALRKYGPANPTLYPLVLRFLTSTPVLLTTHQTDLEELLEHVESEKIMSPLSVVQVLSRNGVASVGLVKGWLMRRIKEGREEVSTDQQLISSYRLETKTKLKQVEDLEDTEHPRVFHVTRCSQCKGQLDLPSIHFMCNHSYHQRCLLENETACPLCTRQHGVIQEIRRNNERLADQHDSFLAEVDEHGFRAIAGGFGRGWLGVGSNVEVSG</sequence>
<evidence type="ECO:0000256" key="1">
    <source>
        <dbReference type="ARBA" id="ARBA00007070"/>
    </source>
</evidence>
<evidence type="ECO:0000256" key="2">
    <source>
        <dbReference type="ARBA" id="ARBA00022448"/>
    </source>
</evidence>
<gene>
    <name evidence="13" type="ORF">PAXRUDRAFT_832344</name>
</gene>
<dbReference type="InterPro" id="IPR016528">
    <property type="entry name" value="VPS11"/>
</dbReference>
<accession>A0A0D0CHN8</accession>
<keyword evidence="2" id="KW-0813">Transport</keyword>
<comment type="similarity">
    <text evidence="1">Belongs to the VPS11 family.</text>
</comment>
<dbReference type="Proteomes" id="UP000054538">
    <property type="component" value="Unassembled WGS sequence"/>
</dbReference>
<evidence type="ECO:0000256" key="8">
    <source>
        <dbReference type="ARBA" id="ARBA00029433"/>
    </source>
</evidence>
<keyword evidence="3" id="KW-0479">Metal-binding</keyword>
<dbReference type="Pfam" id="PF23341">
    <property type="entry name" value="PEP5_VPS11_N"/>
    <property type="match status" value="1"/>
</dbReference>
<reference evidence="13 14" key="1">
    <citation type="submission" date="2014-04" db="EMBL/GenBank/DDBJ databases">
        <authorList>
            <consortium name="DOE Joint Genome Institute"/>
            <person name="Kuo A."/>
            <person name="Kohler A."/>
            <person name="Jargeat P."/>
            <person name="Nagy L.G."/>
            <person name="Floudas D."/>
            <person name="Copeland A."/>
            <person name="Barry K.W."/>
            <person name="Cichocki N."/>
            <person name="Veneault-Fourrey C."/>
            <person name="LaButti K."/>
            <person name="Lindquist E.A."/>
            <person name="Lipzen A."/>
            <person name="Lundell T."/>
            <person name="Morin E."/>
            <person name="Murat C."/>
            <person name="Sun H."/>
            <person name="Tunlid A."/>
            <person name="Henrissat B."/>
            <person name="Grigoriev I.V."/>
            <person name="Hibbett D.S."/>
            <person name="Martin F."/>
            <person name="Nordberg H.P."/>
            <person name="Cantor M.N."/>
            <person name="Hua S.X."/>
        </authorList>
    </citation>
    <scope>NUCLEOTIDE SEQUENCE [LARGE SCALE GENOMIC DNA]</scope>
    <source>
        <strain evidence="13 14">Ve08.2h10</strain>
    </source>
</reference>
<evidence type="ECO:0000256" key="11">
    <source>
        <dbReference type="SAM" id="MobiDB-lite"/>
    </source>
</evidence>
<keyword evidence="14" id="KW-1185">Reference proteome</keyword>
<evidence type="ECO:0000313" key="14">
    <source>
        <dbReference type="Proteomes" id="UP000054538"/>
    </source>
</evidence>
<evidence type="ECO:0000313" key="13">
    <source>
        <dbReference type="EMBL" id="KIK82222.1"/>
    </source>
</evidence>
<protein>
    <submittedName>
        <fullName evidence="13">Unplaced genomic scaffold scaffold_837, whole genome shotgun sequence</fullName>
    </submittedName>
</protein>
<evidence type="ECO:0000256" key="4">
    <source>
        <dbReference type="ARBA" id="ARBA00022771"/>
    </source>
</evidence>
<evidence type="ECO:0000256" key="6">
    <source>
        <dbReference type="ARBA" id="ARBA00022927"/>
    </source>
</evidence>
<dbReference type="InterPro" id="IPR057307">
    <property type="entry name" value="PEP5_VPS11_N"/>
</dbReference>
<dbReference type="PROSITE" id="PS50089">
    <property type="entry name" value="ZF_RING_2"/>
    <property type="match status" value="1"/>
</dbReference>
<proteinExistence type="inferred from homology"/>
<dbReference type="SUPFAM" id="SSF50978">
    <property type="entry name" value="WD40 repeat-like"/>
    <property type="match status" value="1"/>
</dbReference>
<keyword evidence="5" id="KW-0862">Zinc</keyword>
<dbReference type="InParanoid" id="A0A0D0CHN8"/>
<evidence type="ECO:0000256" key="7">
    <source>
        <dbReference type="ARBA" id="ARBA00023136"/>
    </source>
</evidence>
<evidence type="ECO:0000256" key="5">
    <source>
        <dbReference type="ARBA" id="ARBA00022833"/>
    </source>
</evidence>
<dbReference type="InterPro" id="IPR001841">
    <property type="entry name" value="Znf_RING"/>
</dbReference>
<keyword evidence="7" id="KW-0472">Membrane</keyword>
<dbReference type="InterPro" id="IPR036322">
    <property type="entry name" value="WD40_repeat_dom_sf"/>
</dbReference>
<dbReference type="PANTHER" id="PTHR23323">
    <property type="entry name" value="VACUOLAR PROTEIN SORTING-ASSOCIATED PROTEIN"/>
    <property type="match status" value="1"/>
</dbReference>
<dbReference type="HOGENOM" id="CLU_001287_0_0_1"/>
<evidence type="ECO:0000256" key="3">
    <source>
        <dbReference type="ARBA" id="ARBA00022723"/>
    </source>
</evidence>
<feature type="repeat" description="CHCR" evidence="10">
    <location>
        <begin position="466"/>
        <end position="656"/>
    </location>
</feature>